<protein>
    <recommendedName>
        <fullName evidence="7">START domain-containing protein</fullName>
    </recommendedName>
</protein>
<evidence type="ECO:0000313" key="9">
    <source>
        <dbReference type="Proteomes" id="UP001367508"/>
    </source>
</evidence>
<evidence type="ECO:0000256" key="6">
    <source>
        <dbReference type="SAM" id="MobiDB-lite"/>
    </source>
</evidence>
<dbReference type="InterPro" id="IPR042160">
    <property type="entry name" value="HD-Zip_IV"/>
</dbReference>
<accession>A0AAN9PY73</accession>
<evidence type="ECO:0000256" key="2">
    <source>
        <dbReference type="ARBA" id="ARBA00023125"/>
    </source>
</evidence>
<keyword evidence="4" id="KW-0804">Transcription</keyword>
<feature type="region of interest" description="Disordered" evidence="6">
    <location>
        <begin position="1"/>
        <end position="42"/>
    </location>
</feature>
<dbReference type="AlphaFoldDB" id="A0AAN9PY73"/>
<evidence type="ECO:0000259" key="7">
    <source>
        <dbReference type="PROSITE" id="PS50848"/>
    </source>
</evidence>
<evidence type="ECO:0000256" key="3">
    <source>
        <dbReference type="ARBA" id="ARBA00023155"/>
    </source>
</evidence>
<evidence type="ECO:0000256" key="5">
    <source>
        <dbReference type="ARBA" id="ARBA00023242"/>
    </source>
</evidence>
<dbReference type="Pfam" id="PF01852">
    <property type="entry name" value="START"/>
    <property type="match status" value="1"/>
</dbReference>
<dbReference type="EMBL" id="JAYMYQ010000009">
    <property type="protein sequence ID" value="KAK7312888.1"/>
    <property type="molecule type" value="Genomic_DNA"/>
</dbReference>
<evidence type="ECO:0000256" key="4">
    <source>
        <dbReference type="ARBA" id="ARBA00023163"/>
    </source>
</evidence>
<dbReference type="PANTHER" id="PTHR45654:SF48">
    <property type="entry name" value="START DOMAIN-CONTAINING PROTEIN"/>
    <property type="match status" value="1"/>
</dbReference>
<keyword evidence="9" id="KW-1185">Reference proteome</keyword>
<dbReference type="SUPFAM" id="SSF55961">
    <property type="entry name" value="Bet v1-like"/>
    <property type="match status" value="2"/>
</dbReference>
<dbReference type="PANTHER" id="PTHR45654">
    <property type="entry name" value="HOMEOBOX-LEUCINE ZIPPER PROTEIN MERISTEM L1"/>
    <property type="match status" value="1"/>
</dbReference>
<proteinExistence type="predicted"/>
<dbReference type="InterPro" id="IPR002913">
    <property type="entry name" value="START_lipid-bd_dom"/>
</dbReference>
<organism evidence="8 9">
    <name type="scientific">Canavalia gladiata</name>
    <name type="common">Sword bean</name>
    <name type="synonym">Dolichos gladiatus</name>
    <dbReference type="NCBI Taxonomy" id="3824"/>
    <lineage>
        <taxon>Eukaryota</taxon>
        <taxon>Viridiplantae</taxon>
        <taxon>Streptophyta</taxon>
        <taxon>Embryophyta</taxon>
        <taxon>Tracheophyta</taxon>
        <taxon>Spermatophyta</taxon>
        <taxon>Magnoliopsida</taxon>
        <taxon>eudicotyledons</taxon>
        <taxon>Gunneridae</taxon>
        <taxon>Pentapetalae</taxon>
        <taxon>rosids</taxon>
        <taxon>fabids</taxon>
        <taxon>Fabales</taxon>
        <taxon>Fabaceae</taxon>
        <taxon>Papilionoideae</taxon>
        <taxon>50 kb inversion clade</taxon>
        <taxon>NPAAA clade</taxon>
        <taxon>indigoferoid/millettioid clade</taxon>
        <taxon>Phaseoleae</taxon>
        <taxon>Canavalia</taxon>
    </lineage>
</organism>
<keyword evidence="3" id="KW-0371">Homeobox</keyword>
<dbReference type="Proteomes" id="UP001367508">
    <property type="component" value="Unassembled WGS sequence"/>
</dbReference>
<name>A0AAN9PY73_CANGL</name>
<sequence length="649" mass="72120">MAEGRKRTRNQQTGRDNHQGSRKARARFPKDNSDEESSSSHAATVVAARRMMGIANLAINDSEVNSKAPVFLPDKTPKVTPSGANSSSQIRNPNFYIERACDLIVAMSLYSEPAKTKICELAHSAMDELSKVAMAEKPLWQPLKGQKFETMDNTEYLKSFAQFYETVKEIERLAEVGDTQELPSYDSLKGEDAPRIPDPPPKQFANVEASRDVRYVKMKTYEIIQLLMNVIVTRGVFLGVFMSGEEGSYNGRLQMMTAEFQLPTPFVGSRECYFGRYCKKLSNGVWGVVDFSLEKIFPCPENKFRRRPSGCLIKAVPNGYSKVVGFLSVIWVEHAVDNNRYSEQFKPIVSSGLGFGASRWLASLIRSIDCSETLKSMTTSIHGETCLKNLLETVSGGQVFTTQSGKVSLVNLAGRIMRAFCSDVNASSRNRWAQVSSLIDFREVRIKVKNIVKDLGKPKGATVLFSSSTWLPIPPKSLYDFLRDPKSRIKWDLLSSKTNNVEELAYVIQGNDPRNRVSILHLNDESEKKLGMLYVQESYIDSTGSSYIVYSPIDNLALSSLFSGENPLEVPIEPSGFTIFPDGKSLKGEGNGNINGSILTISFCIMLSTTHTMPLIVPAKAVAKFNELSAHTINAIKNAFLRRNAMCDG</sequence>
<evidence type="ECO:0000256" key="1">
    <source>
        <dbReference type="ARBA" id="ARBA00023015"/>
    </source>
</evidence>
<dbReference type="PROSITE" id="PS50848">
    <property type="entry name" value="START"/>
    <property type="match status" value="1"/>
</dbReference>
<dbReference type="SMART" id="SM00234">
    <property type="entry name" value="START"/>
    <property type="match status" value="1"/>
</dbReference>
<dbReference type="InterPro" id="IPR057993">
    <property type="entry name" value="HD-Zip_IV_C"/>
</dbReference>
<keyword evidence="5" id="KW-0539">Nucleus</keyword>
<reference evidence="8 9" key="1">
    <citation type="submission" date="2024-01" db="EMBL/GenBank/DDBJ databases">
        <title>The genomes of 5 underutilized Papilionoideae crops provide insights into root nodulation and disease resistanc.</title>
        <authorList>
            <person name="Jiang F."/>
        </authorList>
    </citation>
    <scope>NUCLEOTIDE SEQUENCE [LARGE SCALE GENOMIC DNA]</scope>
    <source>
        <strain evidence="8">LVBAO_FW01</strain>
        <tissue evidence="8">Leaves</tissue>
    </source>
</reference>
<keyword evidence="1" id="KW-0805">Transcription regulation</keyword>
<keyword evidence="2" id="KW-0238">DNA-binding</keyword>
<evidence type="ECO:0000313" key="8">
    <source>
        <dbReference type="EMBL" id="KAK7312888.1"/>
    </source>
</evidence>
<feature type="domain" description="START" evidence="7">
    <location>
        <begin position="111"/>
        <end position="373"/>
    </location>
</feature>
<dbReference type="GO" id="GO:0008289">
    <property type="term" value="F:lipid binding"/>
    <property type="evidence" value="ECO:0007669"/>
    <property type="project" value="InterPro"/>
</dbReference>
<dbReference type="Pfam" id="PF25797">
    <property type="entry name" value="PDF2_C"/>
    <property type="match status" value="1"/>
</dbReference>
<comment type="caution">
    <text evidence="8">The sequence shown here is derived from an EMBL/GenBank/DDBJ whole genome shotgun (WGS) entry which is preliminary data.</text>
</comment>
<dbReference type="GO" id="GO:0003677">
    <property type="term" value="F:DNA binding"/>
    <property type="evidence" value="ECO:0007669"/>
    <property type="project" value="UniProtKB-KW"/>
</dbReference>
<gene>
    <name evidence="8" type="ORF">VNO77_37114</name>
</gene>